<comment type="caution">
    <text evidence="2">The sequence shown here is derived from an EMBL/GenBank/DDBJ whole genome shotgun (WGS) entry which is preliminary data.</text>
</comment>
<organism evidence="2 3">
    <name type="scientific">Roseateles puraquae</name>
    <dbReference type="NCBI Taxonomy" id="431059"/>
    <lineage>
        <taxon>Bacteria</taxon>
        <taxon>Pseudomonadati</taxon>
        <taxon>Pseudomonadota</taxon>
        <taxon>Betaproteobacteria</taxon>
        <taxon>Burkholderiales</taxon>
        <taxon>Sphaerotilaceae</taxon>
        <taxon>Roseateles</taxon>
    </lineage>
</organism>
<gene>
    <name evidence="2" type="ORF">CDO81_08520</name>
</gene>
<protein>
    <recommendedName>
        <fullName evidence="1">TniQ domain-containing protein</fullName>
    </recommendedName>
</protein>
<accession>A0A254N9C3</accession>
<proteinExistence type="predicted"/>
<dbReference type="InterPro" id="IPR009492">
    <property type="entry name" value="TniQ"/>
</dbReference>
<evidence type="ECO:0000313" key="3">
    <source>
        <dbReference type="Proteomes" id="UP000197446"/>
    </source>
</evidence>
<evidence type="ECO:0000313" key="2">
    <source>
        <dbReference type="EMBL" id="OWR04616.1"/>
    </source>
</evidence>
<name>A0A254N9C3_9BURK</name>
<dbReference type="AlphaFoldDB" id="A0A254N9C3"/>
<reference evidence="2 3" key="1">
    <citation type="journal article" date="2007" name="Int. J. Syst. Evol. Microbiol.">
        <title>Description of Pelomonas aquatica sp. nov. and Pelomonas puraquae sp. nov., isolated from industrial and haemodialysis water.</title>
        <authorList>
            <person name="Gomila M."/>
            <person name="Bowien B."/>
            <person name="Falsen E."/>
            <person name="Moore E.R."/>
            <person name="Lalucat J."/>
        </authorList>
    </citation>
    <scope>NUCLEOTIDE SEQUENCE [LARGE SCALE GENOMIC DNA]</scope>
    <source>
        <strain evidence="2 3">CCUG 52769</strain>
    </source>
</reference>
<sequence length="318" mass="34634">MAALDPRQLPVRLDLAPAESGLGFALRALRANGIAFEQGMRWLDLERHRPLDHQTVLRIAWALNVDASLLGPRLVMQDSSRPGWVQYAGMRFRRQVATNRLYAKVCPQCLRRHGVTKLSWQLRAAVGCAEHGYSLIWMCPQCGESIGWNRPDVDICRCGRHFGGERAAPLEPEVQAWLSWLEGSMTNTLPPPSPALPAAMLHLSVDGAFRIIEALGLCEVPGSSVRSALSRCKTPRGLGAVVQRGLQRLSAIEADAGVAMRLSGVANQSALAQIAADAAAEEDRALAWWLIQSMRSGIDPGSTRAGSRPRGQLPLFIA</sequence>
<keyword evidence="3" id="KW-1185">Reference proteome</keyword>
<dbReference type="EMBL" id="NISI01000002">
    <property type="protein sequence ID" value="OWR04616.1"/>
    <property type="molecule type" value="Genomic_DNA"/>
</dbReference>
<evidence type="ECO:0000259" key="1">
    <source>
        <dbReference type="Pfam" id="PF06527"/>
    </source>
</evidence>
<dbReference type="RefSeq" id="WP_088482751.1">
    <property type="nucleotide sequence ID" value="NZ_NISI01000002.1"/>
</dbReference>
<feature type="domain" description="TniQ" evidence="1">
    <location>
        <begin position="10"/>
        <end position="135"/>
    </location>
</feature>
<dbReference type="Proteomes" id="UP000197446">
    <property type="component" value="Unassembled WGS sequence"/>
</dbReference>
<dbReference type="OrthoDB" id="9036115at2"/>
<dbReference type="Pfam" id="PF06527">
    <property type="entry name" value="TniQ"/>
    <property type="match status" value="1"/>
</dbReference>